<reference evidence="1" key="1">
    <citation type="submission" date="2018-02" db="EMBL/GenBank/DDBJ databases">
        <title>Rhizophora mucronata_Transcriptome.</title>
        <authorList>
            <person name="Meera S.P."/>
            <person name="Sreeshan A."/>
            <person name="Augustine A."/>
        </authorList>
    </citation>
    <scope>NUCLEOTIDE SEQUENCE</scope>
    <source>
        <tissue evidence="1">Leaf</tissue>
    </source>
</reference>
<protein>
    <submittedName>
        <fullName evidence="1">Uncharacterized protein</fullName>
    </submittedName>
</protein>
<dbReference type="AlphaFoldDB" id="A0A2P2JWP2"/>
<organism evidence="1">
    <name type="scientific">Rhizophora mucronata</name>
    <name type="common">Asiatic mangrove</name>
    <dbReference type="NCBI Taxonomy" id="61149"/>
    <lineage>
        <taxon>Eukaryota</taxon>
        <taxon>Viridiplantae</taxon>
        <taxon>Streptophyta</taxon>
        <taxon>Embryophyta</taxon>
        <taxon>Tracheophyta</taxon>
        <taxon>Spermatophyta</taxon>
        <taxon>Magnoliopsida</taxon>
        <taxon>eudicotyledons</taxon>
        <taxon>Gunneridae</taxon>
        <taxon>Pentapetalae</taxon>
        <taxon>rosids</taxon>
        <taxon>fabids</taxon>
        <taxon>Malpighiales</taxon>
        <taxon>Rhizophoraceae</taxon>
        <taxon>Rhizophora</taxon>
    </lineage>
</organism>
<proteinExistence type="predicted"/>
<dbReference type="EMBL" id="GGEC01017398">
    <property type="protein sequence ID" value="MBW97881.1"/>
    <property type="molecule type" value="Transcribed_RNA"/>
</dbReference>
<name>A0A2P2JWP2_RHIMU</name>
<evidence type="ECO:0000313" key="1">
    <source>
        <dbReference type="EMBL" id="MBW97881.1"/>
    </source>
</evidence>
<sequence length="18" mass="2271">MLHHYKLIKMTDGFIYFI</sequence>
<accession>A0A2P2JWP2</accession>